<feature type="compositionally biased region" description="Basic and acidic residues" evidence="5">
    <location>
        <begin position="167"/>
        <end position="180"/>
    </location>
</feature>
<evidence type="ECO:0000256" key="3">
    <source>
        <dbReference type="ARBA" id="ARBA00022989"/>
    </source>
</evidence>
<dbReference type="AlphaFoldDB" id="A0AAE0X8S9"/>
<feature type="compositionally biased region" description="Pro residues" evidence="5">
    <location>
        <begin position="118"/>
        <end position="127"/>
    </location>
</feature>
<dbReference type="PANTHER" id="PTHR12911">
    <property type="entry name" value="SAD1/UNC-84-LIKE PROTEIN-RELATED"/>
    <property type="match status" value="1"/>
</dbReference>
<feature type="compositionally biased region" description="Basic and acidic residues" evidence="5">
    <location>
        <begin position="197"/>
        <end position="301"/>
    </location>
</feature>
<evidence type="ECO:0000256" key="1">
    <source>
        <dbReference type="ARBA" id="ARBA00004370"/>
    </source>
</evidence>
<keyword evidence="4" id="KW-0472">Membrane</keyword>
<sequence length="967" mass="106941">IVTMPPKRASRKTAATASAAASPSPAPRRTPRRRAPSVDVEAVRTPMPTKYSTSYGAPMSQLPNRMSNVAGGSLATAAADLFSTVTLDNQKAAEERRAAQAAREAAAFEAAKRAGKNPQPPPQPPPDDSADKAAREKAAREKAAAERAARQKAAEEKAAQELAAAERLARQRAAAERAAEEQAAAEAAALQQAAIEKMAREQAAAERLARQKAAAERAARGEAEQRRAEEERRARAQEAEEARRREEERAEMERAAREEAAAERRRRAEEEKAAREEETRAQAEVDARQQRPRSEEVHSDNTQEGSQFVHYPLILQHGRAASMPTTPPPPLKERHILPAPASSRSFVEEGGVYAAADVRTPSGAAREPLEPLSKRPPHRAPPDVNVSWGSEPTAADDQPPSRFVPILPKPGPVRPRQTSQYTSSRPPRVPKHHTHEAPQRKTAKDLFWFKVKSWSKWYSRSSPWSILWILGAVLLATLAIRLASTASSTDLFDGARRSGWLGSHPSRVLTDDQYRDLKTFMEDKTTATSAAVKSIESILPKVVHVKKDGKGGKVLVDDQFWYAMKDRIQQDKDIYTLDAKSDISNLQWKAIGDRFKKSGLVESIMDEKLPNSWNLWWKNNEKQVTETMKSKLGGVGKQTGGKDQAGLQDDVITRDEFLGLLEETMAEQKKDIDAQLESRLQTLLDKASTATSEAGGMTKPEIAKLVNQIVKKAVANARLESAAHSKIADSFDNELRRQVNHFGPGNSAVVERYHSSPTWITEPPFGSPEWHKKRSGPKFIPAPEMALTSWSDAGECWCAGTKKSNKTSKPAEIAVKLASFVIPQHLVFEHIRPSATNDPSAMPKDVEIWANYPDTARRERVSSLMAVTFPDAARENPLLIGLRYVKLAQFTYKHPGDERGVYVHRLSQELTNIEAATDLVMVRALTNYGAEDHTCFYRIRLYGEVVEDAAPRTADARGRFGFNWASE</sequence>
<feature type="compositionally biased region" description="Low complexity" evidence="5">
    <location>
        <begin position="181"/>
        <end position="194"/>
    </location>
</feature>
<protein>
    <recommendedName>
        <fullName evidence="6">SUN domain-containing protein</fullName>
    </recommendedName>
</protein>
<dbReference type="Proteomes" id="UP001270362">
    <property type="component" value="Unassembled WGS sequence"/>
</dbReference>
<dbReference type="InterPro" id="IPR012919">
    <property type="entry name" value="SUN_dom"/>
</dbReference>
<dbReference type="PANTHER" id="PTHR12911:SF8">
    <property type="entry name" value="KLAROID PROTEIN-RELATED"/>
    <property type="match status" value="1"/>
</dbReference>
<proteinExistence type="predicted"/>
<evidence type="ECO:0000259" key="6">
    <source>
        <dbReference type="PROSITE" id="PS51469"/>
    </source>
</evidence>
<evidence type="ECO:0000313" key="8">
    <source>
        <dbReference type="Proteomes" id="UP001270362"/>
    </source>
</evidence>
<organism evidence="7 8">
    <name type="scientific">Podospora appendiculata</name>
    <dbReference type="NCBI Taxonomy" id="314037"/>
    <lineage>
        <taxon>Eukaryota</taxon>
        <taxon>Fungi</taxon>
        <taxon>Dikarya</taxon>
        <taxon>Ascomycota</taxon>
        <taxon>Pezizomycotina</taxon>
        <taxon>Sordariomycetes</taxon>
        <taxon>Sordariomycetidae</taxon>
        <taxon>Sordariales</taxon>
        <taxon>Podosporaceae</taxon>
        <taxon>Podospora</taxon>
    </lineage>
</organism>
<feature type="region of interest" description="Disordered" evidence="5">
    <location>
        <begin position="1"/>
        <end position="64"/>
    </location>
</feature>
<dbReference type="EMBL" id="JAULSO010000002">
    <property type="protein sequence ID" value="KAK3688092.1"/>
    <property type="molecule type" value="Genomic_DNA"/>
</dbReference>
<evidence type="ECO:0000256" key="5">
    <source>
        <dbReference type="SAM" id="MobiDB-lite"/>
    </source>
</evidence>
<accession>A0AAE0X8S9</accession>
<dbReference type="Pfam" id="PF07738">
    <property type="entry name" value="Sad1_UNC"/>
    <property type="match status" value="1"/>
</dbReference>
<feature type="compositionally biased region" description="Polar residues" evidence="5">
    <location>
        <begin position="416"/>
        <end position="425"/>
    </location>
</feature>
<keyword evidence="3" id="KW-1133">Transmembrane helix</keyword>
<evidence type="ECO:0000256" key="4">
    <source>
        <dbReference type="ARBA" id="ARBA00023136"/>
    </source>
</evidence>
<dbReference type="InterPro" id="IPR045119">
    <property type="entry name" value="SUN1-5"/>
</dbReference>
<feature type="region of interest" description="Disordered" evidence="5">
    <location>
        <begin position="91"/>
        <end position="336"/>
    </location>
</feature>
<feature type="region of interest" description="Disordered" evidence="5">
    <location>
        <begin position="357"/>
        <end position="438"/>
    </location>
</feature>
<comment type="caution">
    <text evidence="7">The sequence shown here is derived from an EMBL/GenBank/DDBJ whole genome shotgun (WGS) entry which is preliminary data.</text>
</comment>
<feature type="domain" description="SUN" evidence="6">
    <location>
        <begin position="747"/>
        <end position="946"/>
    </location>
</feature>
<keyword evidence="2" id="KW-0812">Transmembrane</keyword>
<feature type="non-terminal residue" evidence="7">
    <location>
        <position position="967"/>
    </location>
</feature>
<name>A0AAE0X8S9_9PEZI</name>
<feature type="compositionally biased region" description="Basic and acidic residues" evidence="5">
    <location>
        <begin position="129"/>
        <end position="159"/>
    </location>
</feature>
<evidence type="ECO:0000256" key="2">
    <source>
        <dbReference type="ARBA" id="ARBA00022692"/>
    </source>
</evidence>
<gene>
    <name evidence="7" type="ORF">B0T22DRAFT_376421</name>
</gene>
<keyword evidence="8" id="KW-1185">Reference proteome</keyword>
<reference evidence="7" key="1">
    <citation type="journal article" date="2023" name="Mol. Phylogenet. Evol.">
        <title>Genome-scale phylogeny and comparative genomics of the fungal order Sordariales.</title>
        <authorList>
            <person name="Hensen N."/>
            <person name="Bonometti L."/>
            <person name="Westerberg I."/>
            <person name="Brannstrom I.O."/>
            <person name="Guillou S."/>
            <person name="Cros-Aarteil S."/>
            <person name="Calhoun S."/>
            <person name="Haridas S."/>
            <person name="Kuo A."/>
            <person name="Mondo S."/>
            <person name="Pangilinan J."/>
            <person name="Riley R."/>
            <person name="LaButti K."/>
            <person name="Andreopoulos B."/>
            <person name="Lipzen A."/>
            <person name="Chen C."/>
            <person name="Yan M."/>
            <person name="Daum C."/>
            <person name="Ng V."/>
            <person name="Clum A."/>
            <person name="Steindorff A."/>
            <person name="Ohm R.A."/>
            <person name="Martin F."/>
            <person name="Silar P."/>
            <person name="Natvig D.O."/>
            <person name="Lalanne C."/>
            <person name="Gautier V."/>
            <person name="Ament-Velasquez S.L."/>
            <person name="Kruys A."/>
            <person name="Hutchinson M.I."/>
            <person name="Powell A.J."/>
            <person name="Barry K."/>
            <person name="Miller A.N."/>
            <person name="Grigoriev I.V."/>
            <person name="Debuchy R."/>
            <person name="Gladieux P."/>
            <person name="Hiltunen Thoren M."/>
            <person name="Johannesson H."/>
        </authorList>
    </citation>
    <scope>NUCLEOTIDE SEQUENCE</scope>
    <source>
        <strain evidence="7">CBS 314.62</strain>
    </source>
</reference>
<reference evidence="7" key="2">
    <citation type="submission" date="2023-06" db="EMBL/GenBank/DDBJ databases">
        <authorList>
            <consortium name="Lawrence Berkeley National Laboratory"/>
            <person name="Haridas S."/>
            <person name="Hensen N."/>
            <person name="Bonometti L."/>
            <person name="Westerberg I."/>
            <person name="Brannstrom I.O."/>
            <person name="Guillou S."/>
            <person name="Cros-Aarteil S."/>
            <person name="Calhoun S."/>
            <person name="Kuo A."/>
            <person name="Mondo S."/>
            <person name="Pangilinan J."/>
            <person name="Riley R."/>
            <person name="Labutti K."/>
            <person name="Andreopoulos B."/>
            <person name="Lipzen A."/>
            <person name="Chen C."/>
            <person name="Yanf M."/>
            <person name="Daum C."/>
            <person name="Ng V."/>
            <person name="Clum A."/>
            <person name="Steindorff A."/>
            <person name="Ohm R."/>
            <person name="Martin F."/>
            <person name="Silar P."/>
            <person name="Natvig D."/>
            <person name="Lalanne C."/>
            <person name="Gautier V."/>
            <person name="Ament-Velasquez S.L."/>
            <person name="Kruys A."/>
            <person name="Hutchinson M.I."/>
            <person name="Powell A.J."/>
            <person name="Barry K."/>
            <person name="Miller A.N."/>
            <person name="Grigoriev I.V."/>
            <person name="Debuchy R."/>
            <person name="Gladieux P."/>
            <person name="Thoren M.H."/>
            <person name="Johannesson H."/>
        </authorList>
    </citation>
    <scope>NUCLEOTIDE SEQUENCE</scope>
    <source>
        <strain evidence="7">CBS 314.62</strain>
    </source>
</reference>
<dbReference type="GO" id="GO:0043495">
    <property type="term" value="F:protein-membrane adaptor activity"/>
    <property type="evidence" value="ECO:0007669"/>
    <property type="project" value="TreeGrafter"/>
</dbReference>
<dbReference type="PROSITE" id="PS51469">
    <property type="entry name" value="SUN"/>
    <property type="match status" value="1"/>
</dbReference>
<feature type="compositionally biased region" description="Low complexity" evidence="5">
    <location>
        <begin position="12"/>
        <end position="23"/>
    </location>
</feature>
<dbReference type="Gene3D" id="2.60.120.260">
    <property type="entry name" value="Galactose-binding domain-like"/>
    <property type="match status" value="1"/>
</dbReference>
<comment type="subcellular location">
    <subcellularLocation>
        <location evidence="1">Membrane</location>
    </subcellularLocation>
</comment>
<evidence type="ECO:0000313" key="7">
    <source>
        <dbReference type="EMBL" id="KAK3688092.1"/>
    </source>
</evidence>
<feature type="compositionally biased region" description="Polar residues" evidence="5">
    <location>
        <begin position="50"/>
        <end position="64"/>
    </location>
</feature>
<feature type="compositionally biased region" description="Low complexity" evidence="5">
    <location>
        <begin position="99"/>
        <end position="109"/>
    </location>
</feature>
<dbReference type="GO" id="GO:0034993">
    <property type="term" value="C:meiotic nuclear membrane microtubule tethering complex"/>
    <property type="evidence" value="ECO:0007669"/>
    <property type="project" value="TreeGrafter"/>
</dbReference>